<comment type="caution">
    <text evidence="7">The sequence shown here is derived from an EMBL/GenBank/DDBJ whole genome shotgun (WGS) entry which is preliminary data.</text>
</comment>
<dbReference type="SUPFAM" id="SSF51338">
    <property type="entry name" value="Composite domain of metallo-dependent hydrolases"/>
    <property type="match status" value="1"/>
</dbReference>
<dbReference type="EMBL" id="JBEWTB010000001">
    <property type="protein sequence ID" value="MET4754953.1"/>
    <property type="molecule type" value="Genomic_DNA"/>
</dbReference>
<keyword evidence="8" id="KW-1185">Reference proteome</keyword>
<name>A0ABV2SB05_9GAMM</name>
<proteinExistence type="inferred from homology"/>
<dbReference type="SUPFAM" id="SSF51556">
    <property type="entry name" value="Metallo-dependent hydrolases"/>
    <property type="match status" value="1"/>
</dbReference>
<dbReference type="Pfam" id="PF01979">
    <property type="entry name" value="Amidohydro_1"/>
    <property type="match status" value="1"/>
</dbReference>
<dbReference type="PANTHER" id="PTHR11113">
    <property type="entry name" value="N-ACETYLGLUCOSAMINE-6-PHOSPHATE DEACETYLASE"/>
    <property type="match status" value="1"/>
</dbReference>
<reference evidence="7 8" key="1">
    <citation type="submission" date="2024-06" db="EMBL/GenBank/DDBJ databases">
        <title>Genomic Encyclopedia of Type Strains, Phase V (KMG-V): Genome sequencing to study the core and pangenomes of soil and plant-associated prokaryotes.</title>
        <authorList>
            <person name="Whitman W."/>
        </authorList>
    </citation>
    <scope>NUCLEOTIDE SEQUENCE [LARGE SCALE GENOMIC DNA]</scope>
    <source>
        <strain evidence="7 8">NE40</strain>
    </source>
</reference>
<evidence type="ECO:0000256" key="2">
    <source>
        <dbReference type="ARBA" id="ARBA00022723"/>
    </source>
</evidence>
<gene>
    <name evidence="7" type="ORF">V5J35_000145</name>
</gene>
<evidence type="ECO:0000313" key="7">
    <source>
        <dbReference type="EMBL" id="MET4754953.1"/>
    </source>
</evidence>
<feature type="domain" description="Amidohydrolase-related" evidence="6">
    <location>
        <begin position="57"/>
        <end position="386"/>
    </location>
</feature>
<protein>
    <submittedName>
        <fullName evidence="7">N-acetylgalactosamine-6-phosphate deacetylase</fullName>
        <ecNumber evidence="7">3.5.1.25</ecNumber>
    </submittedName>
</protein>
<organism evidence="7 8">
    <name type="scientific">Endozoicomonas lisbonensis</name>
    <dbReference type="NCBI Taxonomy" id="3120522"/>
    <lineage>
        <taxon>Bacteria</taxon>
        <taxon>Pseudomonadati</taxon>
        <taxon>Pseudomonadota</taxon>
        <taxon>Gammaproteobacteria</taxon>
        <taxon>Oceanospirillales</taxon>
        <taxon>Endozoicomonadaceae</taxon>
        <taxon>Endozoicomonas</taxon>
    </lineage>
</organism>
<evidence type="ECO:0000256" key="1">
    <source>
        <dbReference type="ARBA" id="ARBA00010716"/>
    </source>
</evidence>
<evidence type="ECO:0000256" key="3">
    <source>
        <dbReference type="ARBA" id="ARBA00022801"/>
    </source>
</evidence>
<evidence type="ECO:0000256" key="4">
    <source>
        <dbReference type="ARBA" id="ARBA00023277"/>
    </source>
</evidence>
<comment type="similarity">
    <text evidence="1 5">Belongs to the metallo-dependent hydrolases superfamily. NagA family.</text>
</comment>
<keyword evidence="4 5" id="KW-0119">Carbohydrate metabolism</keyword>
<evidence type="ECO:0000256" key="5">
    <source>
        <dbReference type="PIRNR" id="PIRNR038994"/>
    </source>
</evidence>
<evidence type="ECO:0000259" key="6">
    <source>
        <dbReference type="Pfam" id="PF01979"/>
    </source>
</evidence>
<dbReference type="InterPro" id="IPR011059">
    <property type="entry name" value="Metal-dep_hydrolase_composite"/>
</dbReference>
<dbReference type="EC" id="3.5.1.25" evidence="7"/>
<evidence type="ECO:0000313" key="8">
    <source>
        <dbReference type="Proteomes" id="UP001549366"/>
    </source>
</evidence>
<keyword evidence="2" id="KW-0479">Metal-binding</keyword>
<dbReference type="GO" id="GO:0008448">
    <property type="term" value="F:N-acetylglucosamine-6-phosphate deacetylase activity"/>
    <property type="evidence" value="ECO:0007669"/>
    <property type="project" value="UniProtKB-EC"/>
</dbReference>
<dbReference type="Proteomes" id="UP001549366">
    <property type="component" value="Unassembled WGS sequence"/>
</dbReference>
<dbReference type="PIRSF" id="PIRSF038994">
    <property type="entry name" value="NagA"/>
    <property type="match status" value="1"/>
</dbReference>
<keyword evidence="3 5" id="KW-0378">Hydrolase</keyword>
<dbReference type="CDD" id="cd00854">
    <property type="entry name" value="NagA"/>
    <property type="match status" value="1"/>
</dbReference>
<sequence>MKAIPVSGDYCLKARQVFTADGMKDNAYVHISNGHIESIGFELDPRYQLIDLGDRKLLPGLIDLHIHGQSGADAMDATPESLATIARDLPKNGVTGFLATTVTAPWEKILAALANIRECMGQDTNQKGAELLGSYLEGPFFTPKHKGAHPEQHFLSPSAQRIDELIEVAGDSLKVAALAPESEGAVTATERLKANHVRVALGHSDATFEQATACIDAGASIAVHLYNGMSGLHHREPGCVGAFLASDSVTTEMIADGVHVHPAALKLSWKCKGTDKSVLITDCMCAGGLPDGEYQLGELPVTVIDGVARTRCGSLAGSTLPMNKAIRNMVALAGVPEADAIKMATEVPAKLLGIDNRVGVIAPGREASLIVTDNDYNVELTLMKGQPIYPEQRESK</sequence>
<dbReference type="InterPro" id="IPR032466">
    <property type="entry name" value="Metal_Hydrolase"/>
</dbReference>
<dbReference type="RefSeq" id="WP_354011549.1">
    <property type="nucleotide sequence ID" value="NZ_JBEWTA010000003.1"/>
</dbReference>
<dbReference type="PANTHER" id="PTHR11113:SF14">
    <property type="entry name" value="N-ACETYLGLUCOSAMINE-6-PHOSPHATE DEACETYLASE"/>
    <property type="match status" value="1"/>
</dbReference>
<dbReference type="Gene3D" id="2.30.40.10">
    <property type="entry name" value="Urease, subunit C, domain 1"/>
    <property type="match status" value="1"/>
</dbReference>
<dbReference type="Gene3D" id="3.20.20.140">
    <property type="entry name" value="Metal-dependent hydrolases"/>
    <property type="match status" value="1"/>
</dbReference>
<dbReference type="InterPro" id="IPR003764">
    <property type="entry name" value="GlcNAc_6-P_deAcase"/>
</dbReference>
<dbReference type="NCBIfam" id="TIGR00221">
    <property type="entry name" value="nagA"/>
    <property type="match status" value="1"/>
</dbReference>
<dbReference type="InterPro" id="IPR006680">
    <property type="entry name" value="Amidohydro-rel"/>
</dbReference>
<accession>A0ABV2SB05</accession>